<feature type="signal peptide" evidence="1">
    <location>
        <begin position="1"/>
        <end position="23"/>
    </location>
</feature>
<dbReference type="EMBL" id="CP001339">
    <property type="protein sequence ID" value="ACL72164.1"/>
    <property type="molecule type" value="Genomic_DNA"/>
</dbReference>
<dbReference type="AlphaFoldDB" id="B8GPJ7"/>
<evidence type="ECO:0000256" key="1">
    <source>
        <dbReference type="SAM" id="SignalP"/>
    </source>
</evidence>
<keyword evidence="3" id="KW-1185">Reference proteome</keyword>
<protein>
    <recommendedName>
        <fullName evidence="4">Outer membrane protein beta-barrel domain-containing protein</fullName>
    </recommendedName>
</protein>
<accession>B8GPJ7</accession>
<name>B8GPJ7_THISH</name>
<sequence precursor="true">MNKTRICAWAMLACVLWGTAAMAESETTGYQVGVFLETYPDSWQLSGRHHDPLLTTPNSRTILNAHLDNFLRGDSGYLFGVDGRMQWARSDPLSELPMRLEADLRTLQFQALGGYRFGAHGDAVRYDLRMGLGYQGLSREALAGSGLADEDLGLLYTQFSGGPRFSSGGWQGFLELGVRMPLSLTDAGVYGGADPAEANGLRSSGFISFQNQFQLGDSSALRLNLYYDSQRYGLPNGRGSELYGDDASNARDRDVFGVEMGVRF</sequence>
<dbReference type="OrthoDB" id="5780689at2"/>
<reference evidence="2 3" key="1">
    <citation type="journal article" date="2011" name="Stand. Genomic Sci.">
        <title>Complete genome sequence of 'Thioalkalivibrio sulfidophilus' HL-EbGr7.</title>
        <authorList>
            <person name="Muyzer G."/>
            <person name="Sorokin D.Y."/>
            <person name="Mavromatis K."/>
            <person name="Lapidus A."/>
            <person name="Clum A."/>
            <person name="Ivanova N."/>
            <person name="Pati A."/>
            <person name="d'Haeseleer P."/>
            <person name="Woyke T."/>
            <person name="Kyrpides N.C."/>
        </authorList>
    </citation>
    <scope>NUCLEOTIDE SEQUENCE [LARGE SCALE GENOMIC DNA]</scope>
    <source>
        <strain evidence="2 3">HL-EbGR7</strain>
    </source>
</reference>
<dbReference type="Proteomes" id="UP000002383">
    <property type="component" value="Chromosome"/>
</dbReference>
<proteinExistence type="predicted"/>
<dbReference type="KEGG" id="tgr:Tgr7_1077"/>
<evidence type="ECO:0000313" key="3">
    <source>
        <dbReference type="Proteomes" id="UP000002383"/>
    </source>
</evidence>
<gene>
    <name evidence="2" type="ordered locus">Tgr7_1077</name>
</gene>
<dbReference type="RefSeq" id="WP_012637648.1">
    <property type="nucleotide sequence ID" value="NC_011901.1"/>
</dbReference>
<feature type="chain" id="PRO_5002872875" description="Outer membrane protein beta-barrel domain-containing protein" evidence="1">
    <location>
        <begin position="24"/>
        <end position="264"/>
    </location>
</feature>
<evidence type="ECO:0000313" key="2">
    <source>
        <dbReference type="EMBL" id="ACL72164.1"/>
    </source>
</evidence>
<keyword evidence="1" id="KW-0732">Signal</keyword>
<evidence type="ECO:0008006" key="4">
    <source>
        <dbReference type="Google" id="ProtNLM"/>
    </source>
</evidence>
<organism evidence="2 3">
    <name type="scientific">Thioalkalivibrio sulfidiphilus (strain HL-EbGR7)</name>
    <dbReference type="NCBI Taxonomy" id="396588"/>
    <lineage>
        <taxon>Bacteria</taxon>
        <taxon>Pseudomonadati</taxon>
        <taxon>Pseudomonadota</taxon>
        <taxon>Gammaproteobacteria</taxon>
        <taxon>Chromatiales</taxon>
        <taxon>Ectothiorhodospiraceae</taxon>
        <taxon>Thioalkalivibrio</taxon>
    </lineage>
</organism>
<dbReference type="HOGENOM" id="CLU_993114_0_0_6"/>